<comment type="caution">
    <text evidence="1">The sequence shown here is derived from an EMBL/GenBank/DDBJ whole genome shotgun (WGS) entry which is preliminary data.</text>
</comment>
<dbReference type="Proteomes" id="UP000716906">
    <property type="component" value="Unassembled WGS sequence"/>
</dbReference>
<protein>
    <submittedName>
        <fullName evidence="1">Uncharacterized protein</fullName>
    </submittedName>
</protein>
<name>A0ABS2EBW8_9FIRM</name>
<keyword evidence="2" id="KW-1185">Reference proteome</keyword>
<sequence>MDISGILRPEQLPFDVPPDLELAINELLAAWERDESLNLDCYLDEVQAAARSVNEENDAWVRQYYVQYGWRRDKAD</sequence>
<organism evidence="1 2">
    <name type="scientific">Faecalicatena fissicatena</name>
    <dbReference type="NCBI Taxonomy" id="290055"/>
    <lineage>
        <taxon>Bacteria</taxon>
        <taxon>Bacillati</taxon>
        <taxon>Bacillota</taxon>
        <taxon>Clostridia</taxon>
        <taxon>Lachnospirales</taxon>
        <taxon>Lachnospiraceae</taxon>
        <taxon>Faecalicatena</taxon>
    </lineage>
</organism>
<gene>
    <name evidence="1" type="ORF">H7U36_13725</name>
</gene>
<accession>A0ABS2EBW8</accession>
<evidence type="ECO:0000313" key="2">
    <source>
        <dbReference type="Proteomes" id="UP000716906"/>
    </source>
</evidence>
<proteinExistence type="predicted"/>
<dbReference type="RefSeq" id="WP_191494013.1">
    <property type="nucleotide sequence ID" value="NZ_JACLYY010000016.1"/>
</dbReference>
<evidence type="ECO:0000313" key="1">
    <source>
        <dbReference type="EMBL" id="MBM6739144.1"/>
    </source>
</evidence>
<dbReference type="EMBL" id="JACLYY010000016">
    <property type="protein sequence ID" value="MBM6739144.1"/>
    <property type="molecule type" value="Genomic_DNA"/>
</dbReference>
<reference evidence="1 2" key="1">
    <citation type="journal article" date="2021" name="Sci. Rep.">
        <title>The distribution of antibiotic resistance genes in chicken gut microbiota commensals.</title>
        <authorList>
            <person name="Juricova H."/>
            <person name="Matiasovicova J."/>
            <person name="Kubasova T."/>
            <person name="Cejkova D."/>
            <person name="Rychlik I."/>
        </authorList>
    </citation>
    <scope>NUCLEOTIDE SEQUENCE [LARGE SCALE GENOMIC DNA]</scope>
    <source>
        <strain evidence="1 2">An773</strain>
    </source>
</reference>